<dbReference type="PANTHER" id="PTHR31088">
    <property type="entry name" value="MEMBRANE-ASSOCIATED PROTEIN VIPP1, CHLOROPLASTIC"/>
    <property type="match status" value="1"/>
</dbReference>
<protein>
    <submittedName>
        <fullName evidence="3">Plasma membrane protein</fullName>
    </submittedName>
</protein>
<dbReference type="EMBL" id="BJCH01000022">
    <property type="protein sequence ID" value="GCL46604.1"/>
    <property type="molecule type" value="Genomic_DNA"/>
</dbReference>
<accession>A0A6H9GA10</accession>
<dbReference type="Proteomes" id="UP000438874">
    <property type="component" value="Unassembled WGS sequence"/>
</dbReference>
<dbReference type="RefSeq" id="WP_159249682.1">
    <property type="nucleotide sequence ID" value="NZ_BJCH01000022.1"/>
</dbReference>
<evidence type="ECO:0000256" key="2">
    <source>
        <dbReference type="SAM" id="Coils"/>
    </source>
</evidence>
<evidence type="ECO:0000313" key="3">
    <source>
        <dbReference type="EMBL" id="GCL46604.1"/>
    </source>
</evidence>
<organism evidence="3 4">
    <name type="scientific">Microcystis aeruginosa NIES-3787</name>
    <dbReference type="NCBI Taxonomy" id="2517782"/>
    <lineage>
        <taxon>Bacteria</taxon>
        <taxon>Bacillati</taxon>
        <taxon>Cyanobacteriota</taxon>
        <taxon>Cyanophyceae</taxon>
        <taxon>Oscillatoriophycideae</taxon>
        <taxon>Chroococcales</taxon>
        <taxon>Microcystaceae</taxon>
        <taxon>Microcystis</taxon>
    </lineage>
</organism>
<sequence length="324" mass="36832">MRDDLSNLRSSIIEVIALQKRAEQQYNQAQAEVLKWEERVKLALDKGDKSLAQEANIKKKHHINTANIIKNQLEKLNIQVDKLKEKLPILERKINEKSIGSIDTSIDKAVFEVPEGKVRQLQDPSQIYDELDGMAIEKKLPRLDMAEIITLQKRAEQQYNQELAEILKWDRRAKLARSEVDYSLVREAFRQKENHINIANIIKSQIEQIKTQVDTLQKNLTIFENGNNSIYRSAFERMEAKFIQLESSSQVDGELVNIGIENQFAALESGSDVDDELALLKAQMSGGALPGTTSNQSNLPPATTVRDSVVDAELEELRSKLKEL</sequence>
<dbReference type="Pfam" id="PF04012">
    <property type="entry name" value="PspA_IM30"/>
    <property type="match status" value="1"/>
</dbReference>
<keyword evidence="2" id="KW-0175">Coiled coil</keyword>
<comment type="similarity">
    <text evidence="1">Belongs to the PspA/Vipp/IM30 family.</text>
</comment>
<feature type="coiled-coil region" evidence="2">
    <location>
        <begin position="12"/>
        <end position="93"/>
    </location>
</feature>
<evidence type="ECO:0000256" key="1">
    <source>
        <dbReference type="ARBA" id="ARBA00043985"/>
    </source>
</evidence>
<dbReference type="InterPro" id="IPR007157">
    <property type="entry name" value="PspA_VIPP1"/>
</dbReference>
<evidence type="ECO:0000313" key="4">
    <source>
        <dbReference type="Proteomes" id="UP000438874"/>
    </source>
</evidence>
<name>A0A6H9GA10_MICAE</name>
<dbReference type="PANTHER" id="PTHR31088:SF6">
    <property type="entry name" value="PHAGE SHOCK PROTEIN A"/>
    <property type="match status" value="1"/>
</dbReference>
<dbReference type="AlphaFoldDB" id="A0A6H9GA10"/>
<gene>
    <name evidence="3" type="ORF">NIES3787_23000</name>
</gene>
<comment type="caution">
    <text evidence="3">The sequence shown here is derived from an EMBL/GenBank/DDBJ whole genome shotgun (WGS) entry which is preliminary data.</text>
</comment>
<proteinExistence type="inferred from homology"/>
<reference evidence="3 4" key="1">
    <citation type="submission" date="2019-02" db="EMBL/GenBank/DDBJ databases">
        <title>Draft genome sequence of Arthrospira platensis NIES-3787.</title>
        <authorList>
            <person name="Yamaguchi H."/>
            <person name="Suzuki S."/>
            <person name="Kawachi M."/>
        </authorList>
    </citation>
    <scope>NUCLEOTIDE SEQUENCE [LARGE SCALE GENOMIC DNA]</scope>
    <source>
        <strain evidence="3 4">NIES-3787</strain>
    </source>
</reference>